<feature type="region of interest" description="Disordered" evidence="1">
    <location>
        <begin position="402"/>
        <end position="431"/>
    </location>
</feature>
<dbReference type="GO" id="GO:0005737">
    <property type="term" value="C:cytoplasm"/>
    <property type="evidence" value="ECO:0007669"/>
    <property type="project" value="TreeGrafter"/>
</dbReference>
<reference evidence="3" key="1">
    <citation type="journal article" date="2021" name="Open Biol.">
        <title>Shared evolutionary footprints suggest mitochondrial oxidative damage underlies multiple complex I losses in fungi.</title>
        <authorList>
            <person name="Schikora-Tamarit M.A."/>
            <person name="Marcet-Houben M."/>
            <person name="Nosek J."/>
            <person name="Gabaldon T."/>
        </authorList>
    </citation>
    <scope>NUCLEOTIDE SEQUENCE</scope>
    <source>
        <strain evidence="3">NCAIM Y.01608</strain>
    </source>
</reference>
<name>A0A9P8P3S7_9ASCO</name>
<reference evidence="3" key="2">
    <citation type="submission" date="2021-01" db="EMBL/GenBank/DDBJ databases">
        <authorList>
            <person name="Schikora-Tamarit M.A."/>
        </authorList>
    </citation>
    <scope>NUCLEOTIDE SEQUENCE</scope>
    <source>
        <strain evidence="3">NCAIM Y.01608</strain>
    </source>
</reference>
<dbReference type="EMBL" id="JAEUBD010001178">
    <property type="protein sequence ID" value="KAH3665038.1"/>
    <property type="molecule type" value="Genomic_DNA"/>
</dbReference>
<accession>A0A9P8P3S7</accession>
<protein>
    <recommendedName>
        <fullName evidence="2">UBX domain-containing protein</fullName>
    </recommendedName>
</protein>
<dbReference type="GO" id="GO:0005634">
    <property type="term" value="C:nucleus"/>
    <property type="evidence" value="ECO:0007669"/>
    <property type="project" value="TreeGrafter"/>
</dbReference>
<dbReference type="InterPro" id="IPR021569">
    <property type="entry name" value="TUG-UBL1"/>
</dbReference>
<dbReference type="AlphaFoldDB" id="A0A9P8P3S7"/>
<evidence type="ECO:0000259" key="2">
    <source>
        <dbReference type="PROSITE" id="PS50033"/>
    </source>
</evidence>
<dbReference type="GO" id="GO:0012506">
    <property type="term" value="C:vesicle membrane"/>
    <property type="evidence" value="ECO:0007669"/>
    <property type="project" value="TreeGrafter"/>
</dbReference>
<comment type="caution">
    <text evidence="3">The sequence shown here is derived from an EMBL/GenBank/DDBJ whole genome shotgun (WGS) entry which is preliminary data.</text>
</comment>
<dbReference type="GO" id="GO:0006886">
    <property type="term" value="P:intracellular protein transport"/>
    <property type="evidence" value="ECO:0007669"/>
    <property type="project" value="TreeGrafter"/>
</dbReference>
<evidence type="ECO:0000313" key="3">
    <source>
        <dbReference type="EMBL" id="KAH3665038.1"/>
    </source>
</evidence>
<gene>
    <name evidence="3" type="ORF">OGATHE_003853</name>
</gene>
<dbReference type="PROSITE" id="PS50033">
    <property type="entry name" value="UBX"/>
    <property type="match status" value="1"/>
</dbReference>
<dbReference type="Proteomes" id="UP000788993">
    <property type="component" value="Unassembled WGS sequence"/>
</dbReference>
<dbReference type="Pfam" id="PF00789">
    <property type="entry name" value="UBX"/>
    <property type="match status" value="1"/>
</dbReference>
<organism evidence="3 4">
    <name type="scientific">Ogataea polymorpha</name>
    <dbReference type="NCBI Taxonomy" id="460523"/>
    <lineage>
        <taxon>Eukaryota</taxon>
        <taxon>Fungi</taxon>
        <taxon>Dikarya</taxon>
        <taxon>Ascomycota</taxon>
        <taxon>Saccharomycotina</taxon>
        <taxon>Pichiomycetes</taxon>
        <taxon>Pichiales</taxon>
        <taxon>Pichiaceae</taxon>
        <taxon>Ogataea</taxon>
    </lineage>
</organism>
<keyword evidence="4" id="KW-1185">Reference proteome</keyword>
<dbReference type="Pfam" id="PF11470">
    <property type="entry name" value="TUG-UBL1"/>
    <property type="match status" value="1"/>
</dbReference>
<sequence>MSSLTVSYNFRTFKCKVSPSKILNDVLIESCAHFKLEPSQFALKHGSQLLDLSLPLRLANLPQGCKLELVKAPQDTKSTGGGSVVIKLQIMAPEGDSSFVLPPPSQLVKECDSDQSIEEVLQEFEKSLNIQLLRREAIGEYKYIYEPIVQSMSKTMTGTSELKHSLRSLGLVSGNHTLRLRFKAEKHEISQPRPIGSRDSVESSEQRQRPPLPPSPVANSNPIQVYVPNSEHNEDENVDESVYDMSIEQARLYQSLLAKRAHPNRQMMSKRQREQLAPEKPAVKECVIRIKFPDYTQVQLVLQPDDTLGDLYNVLSTKVVHMTQAQREKPRPAFQLYTAYPGQAILTSAEDFGKELVKDCQFAHRSLFVYRDDFKRSQYVKDEYLKAAKGLDELEEVKISKKEEETTQIETSKASVPPKEETTAPAPTTAHNTRKLDSRCFRIELVHNNTADKTEGAVYEIQPPTDEIKKFRTELSNNKVAEPVDGGAQRCADRTGIRVSIYLTGIEPCQWAP</sequence>
<evidence type="ECO:0000256" key="1">
    <source>
        <dbReference type="SAM" id="MobiDB-lite"/>
    </source>
</evidence>
<feature type="compositionally biased region" description="Basic and acidic residues" evidence="1">
    <location>
        <begin position="199"/>
        <end position="208"/>
    </location>
</feature>
<dbReference type="PANTHER" id="PTHR46467">
    <property type="entry name" value="TETHER CONTAINING UBX DOMAIN FOR GLUT4"/>
    <property type="match status" value="1"/>
</dbReference>
<feature type="domain" description="UBX" evidence="2">
    <location>
        <begin position="281"/>
        <end position="356"/>
    </location>
</feature>
<dbReference type="InterPro" id="IPR029071">
    <property type="entry name" value="Ubiquitin-like_domsf"/>
</dbReference>
<dbReference type="SUPFAM" id="SSF54236">
    <property type="entry name" value="Ubiquitin-like"/>
    <property type="match status" value="2"/>
</dbReference>
<dbReference type="InterPro" id="IPR001012">
    <property type="entry name" value="UBX_dom"/>
</dbReference>
<dbReference type="PANTHER" id="PTHR46467:SF1">
    <property type="entry name" value="TETHER CONTAINING UBX DOMAIN FOR GLUT4"/>
    <property type="match status" value="1"/>
</dbReference>
<evidence type="ECO:0000313" key="4">
    <source>
        <dbReference type="Proteomes" id="UP000788993"/>
    </source>
</evidence>
<dbReference type="Gene3D" id="3.10.20.90">
    <property type="entry name" value="Phosphatidylinositol 3-kinase Catalytic Subunit, Chain A, domain 1"/>
    <property type="match status" value="2"/>
</dbReference>
<feature type="region of interest" description="Disordered" evidence="1">
    <location>
        <begin position="184"/>
        <end position="237"/>
    </location>
</feature>
<proteinExistence type="predicted"/>